<evidence type="ECO:0000256" key="7">
    <source>
        <dbReference type="ARBA" id="ARBA00022692"/>
    </source>
</evidence>
<keyword evidence="13" id="KW-1185">Reference proteome</keyword>
<feature type="transmembrane region" description="Helical" evidence="10">
    <location>
        <begin position="173"/>
        <end position="200"/>
    </location>
</feature>
<feature type="transmembrane region" description="Helical" evidence="10">
    <location>
        <begin position="322"/>
        <end position="341"/>
    </location>
</feature>
<organism evidence="12 13">
    <name type="scientific">Nocardioides phosphati</name>
    <dbReference type="NCBI Taxonomy" id="1867775"/>
    <lineage>
        <taxon>Bacteria</taxon>
        <taxon>Bacillati</taxon>
        <taxon>Actinomycetota</taxon>
        <taxon>Actinomycetes</taxon>
        <taxon>Propionibacteriales</taxon>
        <taxon>Nocardioidaceae</taxon>
        <taxon>Nocardioides</taxon>
    </lineage>
</organism>
<evidence type="ECO:0000256" key="5">
    <source>
        <dbReference type="ARBA" id="ARBA00022475"/>
    </source>
</evidence>
<evidence type="ECO:0000256" key="8">
    <source>
        <dbReference type="ARBA" id="ARBA00022989"/>
    </source>
</evidence>
<dbReference type="InterPro" id="IPR051408">
    <property type="entry name" value="Phosphate_transprt_permease"/>
</dbReference>
<evidence type="ECO:0000313" key="13">
    <source>
        <dbReference type="Proteomes" id="UP000655410"/>
    </source>
</evidence>
<gene>
    <name evidence="12" type="ORF">GCM10011584_32800</name>
</gene>
<dbReference type="NCBIfam" id="TIGR00974">
    <property type="entry name" value="3a0107s02c"/>
    <property type="match status" value="1"/>
</dbReference>
<evidence type="ECO:0000256" key="10">
    <source>
        <dbReference type="RuleBase" id="RU363043"/>
    </source>
</evidence>
<feature type="transmembrane region" description="Helical" evidence="10">
    <location>
        <begin position="206"/>
        <end position="223"/>
    </location>
</feature>
<dbReference type="PROSITE" id="PS50928">
    <property type="entry name" value="ABC_TM1"/>
    <property type="match status" value="1"/>
</dbReference>
<dbReference type="InterPro" id="IPR035906">
    <property type="entry name" value="MetI-like_sf"/>
</dbReference>
<dbReference type="Gene3D" id="1.10.3720.10">
    <property type="entry name" value="MetI-like"/>
    <property type="match status" value="1"/>
</dbReference>
<dbReference type="EMBL" id="BMNI01000013">
    <property type="protein sequence ID" value="GGO93636.1"/>
    <property type="molecule type" value="Genomic_DNA"/>
</dbReference>
<keyword evidence="6" id="KW-0592">Phosphate transport</keyword>
<comment type="subcellular location">
    <subcellularLocation>
        <location evidence="2 10">Cell membrane</location>
        <topology evidence="2 10">Multi-pass membrane protein</topology>
    </subcellularLocation>
</comment>
<accession>A0ABQ2NE00</accession>
<reference evidence="13" key="1">
    <citation type="journal article" date="2019" name="Int. J. Syst. Evol. Microbiol.">
        <title>The Global Catalogue of Microorganisms (GCM) 10K type strain sequencing project: providing services to taxonomists for standard genome sequencing and annotation.</title>
        <authorList>
            <consortium name="The Broad Institute Genomics Platform"/>
            <consortium name="The Broad Institute Genome Sequencing Center for Infectious Disease"/>
            <person name="Wu L."/>
            <person name="Ma J."/>
        </authorList>
    </citation>
    <scope>NUCLEOTIDE SEQUENCE [LARGE SCALE GENOMIC DNA]</scope>
    <source>
        <strain evidence="13">CGMCC 4.7371</strain>
    </source>
</reference>
<evidence type="ECO:0000313" key="12">
    <source>
        <dbReference type="EMBL" id="GGO93636.1"/>
    </source>
</evidence>
<dbReference type="InterPro" id="IPR005672">
    <property type="entry name" value="Phosphate_PstA"/>
</dbReference>
<evidence type="ECO:0000256" key="3">
    <source>
        <dbReference type="ARBA" id="ARBA00007069"/>
    </source>
</evidence>
<dbReference type="PANTHER" id="PTHR42922">
    <property type="entry name" value="PHOSPHATE TRANSPORT SYSTEM PERMEASE PROTEIN PSTA"/>
    <property type="match status" value="1"/>
</dbReference>
<feature type="transmembrane region" description="Helical" evidence="10">
    <location>
        <begin position="21"/>
        <end position="42"/>
    </location>
</feature>
<feature type="domain" description="ABC transmembrane type-1" evidence="11">
    <location>
        <begin position="135"/>
        <end position="341"/>
    </location>
</feature>
<dbReference type="Pfam" id="PF00528">
    <property type="entry name" value="BPD_transp_1"/>
    <property type="match status" value="1"/>
</dbReference>
<feature type="transmembrane region" description="Helical" evidence="10">
    <location>
        <begin position="255"/>
        <end position="276"/>
    </location>
</feature>
<evidence type="ECO:0000256" key="6">
    <source>
        <dbReference type="ARBA" id="ARBA00022592"/>
    </source>
</evidence>
<keyword evidence="4" id="KW-0813">Transport</keyword>
<evidence type="ECO:0000256" key="1">
    <source>
        <dbReference type="ARBA" id="ARBA00003510"/>
    </source>
</evidence>
<dbReference type="RefSeq" id="WP_188785114.1">
    <property type="nucleotide sequence ID" value="NZ_BMNI01000013.1"/>
</dbReference>
<evidence type="ECO:0000256" key="9">
    <source>
        <dbReference type="ARBA" id="ARBA00023136"/>
    </source>
</evidence>
<evidence type="ECO:0000259" key="11">
    <source>
        <dbReference type="PROSITE" id="PS50928"/>
    </source>
</evidence>
<feature type="transmembrane region" description="Helical" evidence="10">
    <location>
        <begin position="48"/>
        <end position="69"/>
    </location>
</feature>
<dbReference type="InterPro" id="IPR000515">
    <property type="entry name" value="MetI-like"/>
</dbReference>
<dbReference type="PANTHER" id="PTHR42922:SF1">
    <property type="entry name" value="PHOSPHATE TRANSPORT SYSTEM PERMEASE PROTEIN PSTA"/>
    <property type="match status" value="1"/>
</dbReference>
<dbReference type="Proteomes" id="UP000655410">
    <property type="component" value="Unassembled WGS sequence"/>
</dbReference>
<dbReference type="SUPFAM" id="SSF161098">
    <property type="entry name" value="MetI-like"/>
    <property type="match status" value="1"/>
</dbReference>
<evidence type="ECO:0000256" key="4">
    <source>
        <dbReference type="ARBA" id="ARBA00022448"/>
    </source>
</evidence>
<comment type="caution">
    <text evidence="12">The sequence shown here is derived from an EMBL/GenBank/DDBJ whole genome shotgun (WGS) entry which is preliminary data.</text>
</comment>
<dbReference type="CDD" id="cd06261">
    <property type="entry name" value="TM_PBP2"/>
    <property type="match status" value="1"/>
</dbReference>
<name>A0ABQ2NE00_9ACTN</name>
<comment type="similarity">
    <text evidence="3 10">Belongs to the binding-protein-dependent transport system permease family. CysTW subfamily.</text>
</comment>
<feature type="transmembrane region" description="Helical" evidence="10">
    <location>
        <begin position="81"/>
        <end position="104"/>
    </location>
</feature>
<keyword evidence="9 10" id="KW-0472">Membrane</keyword>
<keyword evidence="8 10" id="KW-1133">Transmembrane helix</keyword>
<keyword evidence="5 10" id="KW-1003">Cell membrane</keyword>
<feature type="transmembrane region" description="Helical" evidence="10">
    <location>
        <begin position="131"/>
        <end position="161"/>
    </location>
</feature>
<proteinExistence type="inferred from homology"/>
<protein>
    <recommendedName>
        <fullName evidence="10">Phosphate transport system permease protein PstA</fullName>
    </recommendedName>
</protein>
<sequence length="354" mass="36824">MSTLQSPRTSGLVSDLTAGKLPRFAPALAAVIALGIGALAALLIGGGLLATVLFAAVAFLVVLPAWYAVVEGRRAAVDRLVTCLVWSALAVALVPLVSLLWTVVHHGARQLDATFLGQDAFITALHQPTGILHAIVGTLLITLTAAVMSVPLGIFAAIYLIEYGAGSKLAAAIRFLVDVMTGIPSIVAGLFAFALFTLLFGPAYRSGLAGAAALSLLMVPIVVRSTEEMLRLVPNELREAAYALGTPKWRTIVKVVLPTALGGIVTGVTLATARVVGETAPLLLTAAITTKVNLNVFDGFMTTLPVMVYSSQAKGHPEDFDVAWGAALVLVLIVLVLNIVARIVGKIFAPKTGH</sequence>
<evidence type="ECO:0000256" key="2">
    <source>
        <dbReference type="ARBA" id="ARBA00004651"/>
    </source>
</evidence>
<keyword evidence="7 10" id="KW-0812">Transmembrane</keyword>
<comment type="function">
    <text evidence="1">Part of the binding-protein-dependent transport system for phosphate; probably responsible for the translocation of the substrate across the membrane.</text>
</comment>